<dbReference type="InterPro" id="IPR034139">
    <property type="entry name" value="TOPRIM_OLD"/>
</dbReference>
<feature type="domain" description="OLD protein-like TOPRIM" evidence="1">
    <location>
        <begin position="11"/>
        <end position="58"/>
    </location>
</feature>
<proteinExistence type="predicted"/>
<reference evidence="2 3" key="1">
    <citation type="submission" date="2016-06" db="EMBL/GenBank/DDBJ databases">
        <authorList>
            <person name="Kjaerup R.B."/>
            <person name="Dalgaard T.S."/>
            <person name="Juul-Madsen H.R."/>
        </authorList>
    </citation>
    <scope>NUCLEOTIDE SEQUENCE [LARGE SCALE GENOMIC DNA]</scope>
    <source>
        <strain evidence="2 3">DSM 43904</strain>
    </source>
</reference>
<evidence type="ECO:0000313" key="2">
    <source>
        <dbReference type="EMBL" id="SCG47154.1"/>
    </source>
</evidence>
<evidence type="ECO:0000313" key="3">
    <source>
        <dbReference type="Proteomes" id="UP000198217"/>
    </source>
</evidence>
<keyword evidence="3" id="KW-1185">Reference proteome</keyword>
<gene>
    <name evidence="2" type="ORF">GA0070609_1884</name>
</gene>
<dbReference type="Pfam" id="PF20469">
    <property type="entry name" value="OLD-like_TOPRIM"/>
    <property type="match status" value="1"/>
</dbReference>
<protein>
    <recommendedName>
        <fullName evidence="1">OLD protein-like TOPRIM domain-containing protein</fullName>
    </recommendedName>
</protein>
<dbReference type="AlphaFoldDB" id="A0A1C5HMB2"/>
<sequence length="193" mass="20738">MRIELGAVVDARAVVLVEGVSDRAAVLALAARRGRDLAAEGVHVVVMGGVTNVGHFLARLGPPGRDLRLAGLYDENEEGFVRRSLERAGLGAGLSRAAMAKLGFHACVADLEDELVRAVGPAGVREVFAAQGELRAFRIFERQPAQQGRPVTAQLRRFLGTRSGRKEAYGRLLVEALEPDRMPRSLDAVLAHV</sequence>
<dbReference type="RefSeq" id="WP_088993441.1">
    <property type="nucleotide sequence ID" value="NZ_LT607750.1"/>
</dbReference>
<organism evidence="2 3">
    <name type="scientific">Micromonospora echinaurantiaca</name>
    <dbReference type="NCBI Taxonomy" id="47857"/>
    <lineage>
        <taxon>Bacteria</taxon>
        <taxon>Bacillati</taxon>
        <taxon>Actinomycetota</taxon>
        <taxon>Actinomycetes</taxon>
        <taxon>Micromonosporales</taxon>
        <taxon>Micromonosporaceae</taxon>
        <taxon>Micromonospora</taxon>
    </lineage>
</organism>
<dbReference type="EMBL" id="LT607750">
    <property type="protein sequence ID" value="SCG47154.1"/>
    <property type="molecule type" value="Genomic_DNA"/>
</dbReference>
<accession>A0A1C5HMB2</accession>
<dbReference type="Proteomes" id="UP000198217">
    <property type="component" value="Chromosome I"/>
</dbReference>
<evidence type="ECO:0000259" key="1">
    <source>
        <dbReference type="Pfam" id="PF20469"/>
    </source>
</evidence>
<name>A0A1C5HMB2_9ACTN</name>